<evidence type="ECO:0000256" key="8">
    <source>
        <dbReference type="ARBA" id="ARBA00022975"/>
    </source>
</evidence>
<comment type="function">
    <text evidence="11">Small subunit of the glutamine-dependent carbamoyl phosphate synthetase (CPSase). CPSase catalyzes the formation of carbamoyl phosphate from the ammonia moiety of glutamine, carbonate, and phosphate donated by ATP, constituting the first step of 2 biosynthetic pathways, one leading to arginine and/or urea and the other to pyrimidine nucleotides. The small subunit (glutamine amidotransferase) binds and cleaves glutamine to supply the large subunit with the substrate ammonia.</text>
</comment>
<evidence type="ECO:0000256" key="4">
    <source>
        <dbReference type="ARBA" id="ARBA00022598"/>
    </source>
</evidence>
<feature type="domain" description="Carbamoyl-phosphate synthase small subunit N-terminal" evidence="12">
    <location>
        <begin position="11"/>
        <end position="141"/>
    </location>
</feature>
<keyword evidence="14" id="KW-1185">Reference proteome</keyword>
<dbReference type="HAMAP" id="MF_01209">
    <property type="entry name" value="CPSase_S_chain"/>
    <property type="match status" value="1"/>
</dbReference>
<keyword evidence="7 11" id="KW-0315">Glutamine amidotransferase</keyword>
<dbReference type="InterPro" id="IPR035686">
    <property type="entry name" value="CPSase_GATase1"/>
</dbReference>
<dbReference type="Gene3D" id="3.50.30.20">
    <property type="entry name" value="Carbamoyl-phosphate synthase small subunit, N-terminal domain"/>
    <property type="match status" value="1"/>
</dbReference>
<keyword evidence="6 11" id="KW-0067">ATP-binding</keyword>
<dbReference type="UniPathway" id="UPA00070">
    <property type="reaction ID" value="UER00115"/>
</dbReference>
<dbReference type="SUPFAM" id="SSF52317">
    <property type="entry name" value="Class I glutamine amidotransferase-like"/>
    <property type="match status" value="1"/>
</dbReference>
<comment type="pathway">
    <text evidence="1 11">Pyrimidine metabolism; UMP biosynthesis via de novo pathway; (S)-dihydroorotate from bicarbonate: step 1/3.</text>
</comment>
<evidence type="ECO:0000256" key="10">
    <source>
        <dbReference type="ARBA" id="ARBA00049285"/>
    </source>
</evidence>
<dbReference type="EC" id="6.3.5.5" evidence="11"/>
<dbReference type="GO" id="GO:0006526">
    <property type="term" value="P:L-arginine biosynthetic process"/>
    <property type="evidence" value="ECO:0007669"/>
    <property type="project" value="UniProtKB-UniRule"/>
</dbReference>
<dbReference type="EMBL" id="CP017781">
    <property type="protein sequence ID" value="AOZ70094.1"/>
    <property type="molecule type" value="Genomic_DNA"/>
</dbReference>
<feature type="active site" evidence="11">
    <location>
        <position position="363"/>
    </location>
</feature>
<keyword evidence="11" id="KW-0028">Amino-acid biosynthesis</keyword>
<dbReference type="RefSeq" id="WP_068764853.1">
    <property type="nucleotide sequence ID" value="NZ_CP017781.1"/>
</dbReference>
<dbReference type="GO" id="GO:0006207">
    <property type="term" value="P:'de novo' pyrimidine nucleobase biosynthetic process"/>
    <property type="evidence" value="ECO:0007669"/>
    <property type="project" value="InterPro"/>
</dbReference>
<dbReference type="GO" id="GO:0006541">
    <property type="term" value="P:glutamine metabolic process"/>
    <property type="evidence" value="ECO:0007669"/>
    <property type="project" value="InterPro"/>
</dbReference>
<dbReference type="FunFam" id="3.50.30.20:FF:000001">
    <property type="entry name" value="Carbamoyl-phosphate synthase small chain"/>
    <property type="match status" value="1"/>
</dbReference>
<dbReference type="InterPro" id="IPR036480">
    <property type="entry name" value="CarbP_synth_ssu_N_sf"/>
</dbReference>
<keyword evidence="4 11" id="KW-0436">Ligase</keyword>
<dbReference type="InterPro" id="IPR017926">
    <property type="entry name" value="GATASE"/>
</dbReference>
<dbReference type="PRINTS" id="PR00096">
    <property type="entry name" value="GATASE"/>
</dbReference>
<evidence type="ECO:0000256" key="2">
    <source>
        <dbReference type="ARBA" id="ARBA00005077"/>
    </source>
</evidence>
<feature type="binding site" evidence="11">
    <location>
        <position position="322"/>
    </location>
    <ligand>
        <name>L-glutamine</name>
        <dbReference type="ChEBI" id="CHEBI:58359"/>
    </ligand>
</feature>
<dbReference type="GO" id="GO:0044205">
    <property type="term" value="P:'de novo' UMP biosynthetic process"/>
    <property type="evidence" value="ECO:0007669"/>
    <property type="project" value="UniProtKB-UniRule"/>
</dbReference>
<dbReference type="PRINTS" id="PR00097">
    <property type="entry name" value="ANTSNTHASEII"/>
</dbReference>
<dbReference type="CDD" id="cd01744">
    <property type="entry name" value="GATase1_CPSase"/>
    <property type="match status" value="1"/>
</dbReference>
<dbReference type="PROSITE" id="PS51273">
    <property type="entry name" value="GATASE_TYPE_1"/>
    <property type="match status" value="1"/>
</dbReference>
<comment type="catalytic activity">
    <reaction evidence="9 11">
        <text>hydrogencarbonate + L-glutamine + 2 ATP + H2O = carbamoyl phosphate + L-glutamate + 2 ADP + phosphate + 2 H(+)</text>
        <dbReference type="Rhea" id="RHEA:18633"/>
        <dbReference type="ChEBI" id="CHEBI:15377"/>
        <dbReference type="ChEBI" id="CHEBI:15378"/>
        <dbReference type="ChEBI" id="CHEBI:17544"/>
        <dbReference type="ChEBI" id="CHEBI:29985"/>
        <dbReference type="ChEBI" id="CHEBI:30616"/>
        <dbReference type="ChEBI" id="CHEBI:43474"/>
        <dbReference type="ChEBI" id="CHEBI:58228"/>
        <dbReference type="ChEBI" id="CHEBI:58359"/>
        <dbReference type="ChEBI" id="CHEBI:456216"/>
        <dbReference type="EC" id="6.3.5.5"/>
    </reaction>
</comment>
<evidence type="ECO:0000256" key="9">
    <source>
        <dbReference type="ARBA" id="ARBA00048816"/>
    </source>
</evidence>
<feature type="binding site" evidence="11">
    <location>
        <position position="278"/>
    </location>
    <ligand>
        <name>L-glutamine</name>
        <dbReference type="ChEBI" id="CHEBI:58359"/>
    </ligand>
</feature>
<dbReference type="KEGG" id="rhp:LPB142_12840"/>
<accession>A0A1D9MDZ0</accession>
<evidence type="ECO:0000256" key="7">
    <source>
        <dbReference type="ARBA" id="ARBA00022962"/>
    </source>
</evidence>
<evidence type="ECO:0000256" key="1">
    <source>
        <dbReference type="ARBA" id="ARBA00004812"/>
    </source>
</evidence>
<dbReference type="InterPro" id="IPR002474">
    <property type="entry name" value="CarbamoylP_synth_ssu_N"/>
</dbReference>
<feature type="active site" evidence="11">
    <location>
        <position position="361"/>
    </location>
</feature>
<dbReference type="InterPro" id="IPR006274">
    <property type="entry name" value="CarbamoylP_synth_ssu"/>
</dbReference>
<proteinExistence type="inferred from homology"/>
<dbReference type="Proteomes" id="UP000176562">
    <property type="component" value="Chromosome"/>
</dbReference>
<protein>
    <recommendedName>
        <fullName evidence="11">Carbamoyl phosphate synthase small chain</fullName>
        <ecNumber evidence="11">6.3.5.5</ecNumber>
    </recommendedName>
    <alternativeName>
        <fullName evidence="11">Carbamoyl phosphate synthetase glutamine chain</fullName>
    </alternativeName>
</protein>
<evidence type="ECO:0000259" key="12">
    <source>
        <dbReference type="SMART" id="SM01097"/>
    </source>
</evidence>
<dbReference type="GO" id="GO:0004088">
    <property type="term" value="F:carbamoyl-phosphate synthase (glutamine-hydrolyzing) activity"/>
    <property type="evidence" value="ECO:0007669"/>
    <property type="project" value="UniProtKB-UniRule"/>
</dbReference>
<dbReference type="Gene3D" id="3.40.50.880">
    <property type="match status" value="1"/>
</dbReference>
<feature type="binding site" evidence="11">
    <location>
        <position position="321"/>
    </location>
    <ligand>
        <name>L-glutamine</name>
        <dbReference type="ChEBI" id="CHEBI:58359"/>
    </ligand>
</feature>
<dbReference type="InterPro" id="IPR050472">
    <property type="entry name" value="Anth_synth/Amidotransfase"/>
</dbReference>
<dbReference type="GO" id="GO:0004359">
    <property type="term" value="F:glutaminase activity"/>
    <property type="evidence" value="ECO:0007669"/>
    <property type="project" value="RHEA"/>
</dbReference>
<feature type="binding site" evidence="11">
    <location>
        <position position="248"/>
    </location>
    <ligand>
        <name>L-glutamine</name>
        <dbReference type="ChEBI" id="CHEBI:58359"/>
    </ligand>
</feature>
<feature type="region of interest" description="CPSase" evidence="11">
    <location>
        <begin position="1"/>
        <end position="199"/>
    </location>
</feature>
<comment type="pathway">
    <text evidence="2 11">Amino-acid biosynthesis; L-arginine biosynthesis; carbamoyl phosphate from bicarbonate: step 1/1.</text>
</comment>
<dbReference type="PANTHER" id="PTHR43418:SF7">
    <property type="entry name" value="CARBAMOYL-PHOSPHATE SYNTHASE SMALL CHAIN"/>
    <property type="match status" value="1"/>
</dbReference>
<feature type="binding site" evidence="11">
    <location>
        <position position="55"/>
    </location>
    <ligand>
        <name>L-glutamine</name>
        <dbReference type="ChEBI" id="CHEBI:58359"/>
    </ligand>
</feature>
<comment type="subunit">
    <text evidence="11">Composed of two chains; the small (or glutamine) chain promotes the hydrolysis of glutamine to ammonia, which is used by the large (or ammonia) chain to synthesize carbamoyl phosphate. Tetramer of heterodimers (alpha,beta)4.</text>
</comment>
<dbReference type="PRINTS" id="PR00099">
    <property type="entry name" value="CPSGATASE"/>
</dbReference>
<keyword evidence="11" id="KW-0055">Arginine biosynthesis</keyword>
<evidence type="ECO:0000256" key="6">
    <source>
        <dbReference type="ARBA" id="ARBA00022840"/>
    </source>
</evidence>
<feature type="binding site" evidence="11">
    <location>
        <position position="319"/>
    </location>
    <ligand>
        <name>L-glutamine</name>
        <dbReference type="ChEBI" id="CHEBI:58359"/>
    </ligand>
</feature>
<evidence type="ECO:0000256" key="5">
    <source>
        <dbReference type="ARBA" id="ARBA00022741"/>
    </source>
</evidence>
<dbReference type="NCBIfam" id="TIGR01368">
    <property type="entry name" value="CPSaseIIsmall"/>
    <property type="match status" value="1"/>
</dbReference>
<gene>
    <name evidence="11" type="primary">carA</name>
    <name evidence="13" type="ORF">LPB142_12840</name>
</gene>
<comment type="similarity">
    <text evidence="3 11">Belongs to the CarA family.</text>
</comment>
<dbReference type="Pfam" id="PF00988">
    <property type="entry name" value="CPSase_sm_chain"/>
    <property type="match status" value="1"/>
</dbReference>
<reference evidence="13 14" key="1">
    <citation type="submission" date="2016-10" db="EMBL/GenBank/DDBJ databases">
        <title>Rhodobacter sp. LPB0142, isolated from sea water.</title>
        <authorList>
            <person name="Kim E."/>
            <person name="Yi H."/>
        </authorList>
    </citation>
    <scope>NUCLEOTIDE SEQUENCE [LARGE SCALE GENOMIC DNA]</scope>
    <source>
        <strain evidence="13 14">LPB0142</strain>
    </source>
</reference>
<dbReference type="UniPathway" id="UPA00068">
    <property type="reaction ID" value="UER00171"/>
</dbReference>
<dbReference type="SUPFAM" id="SSF52021">
    <property type="entry name" value="Carbamoyl phosphate synthetase, small subunit N-terminal domain"/>
    <property type="match status" value="1"/>
</dbReference>
<sequence length="388" mass="41504">MPASHQSSEKPTALIALADGQLFYGRGFGATGETVAELVFNTAMTGYQEIMTDPSYAGQIVTFTFPHVGNVGVTPEDDETAEPVAAGLVVKWDPTEPSNWRAAEDLVGWLAKRGRIGVGGVDTRRLTRAIRQQGAPHVAIAHNPDGVFDIEALVQKARDWKGLVGLDLAKDVTCAQSYQWNEMRWAWPEGYAKRSEPGLKVVAVDFGAKRNILRCLASAGCDVTVLPATATAEEVLALNPDGVFLSNGPGDPAATGAYAVPMIKGVLETELPVFGICLGHQMLALALGAKTIKMNHGHHGANHPVKDLTTGKVEITSMNHGFAVDAQTLPAGVAETHVSLFDGSNCGIAMENRPVFSVQYHPEASPGPQDSYYLFERFAEAMRARRSA</sequence>
<feature type="binding site" evidence="11">
    <location>
        <position position="250"/>
    </location>
    <ligand>
        <name>L-glutamine</name>
        <dbReference type="ChEBI" id="CHEBI:58359"/>
    </ligand>
</feature>
<name>A0A1D9MDZ0_9RHOB</name>
<keyword evidence="5 11" id="KW-0547">Nucleotide-binding</keyword>
<organism evidence="13 14">
    <name type="scientific">Rhodobacter xanthinilyticus</name>
    <dbReference type="NCBI Taxonomy" id="1850250"/>
    <lineage>
        <taxon>Bacteria</taxon>
        <taxon>Pseudomonadati</taxon>
        <taxon>Pseudomonadota</taxon>
        <taxon>Alphaproteobacteria</taxon>
        <taxon>Rhodobacterales</taxon>
        <taxon>Rhodobacter group</taxon>
        <taxon>Rhodobacter</taxon>
    </lineage>
</organism>
<dbReference type="AlphaFoldDB" id="A0A1D9MDZ0"/>
<dbReference type="InterPro" id="IPR029062">
    <property type="entry name" value="Class_I_gatase-like"/>
</dbReference>
<evidence type="ECO:0000313" key="14">
    <source>
        <dbReference type="Proteomes" id="UP000176562"/>
    </source>
</evidence>
<dbReference type="Pfam" id="PF00117">
    <property type="entry name" value="GATase"/>
    <property type="match status" value="1"/>
</dbReference>
<evidence type="ECO:0000313" key="13">
    <source>
        <dbReference type="EMBL" id="AOZ70094.1"/>
    </source>
</evidence>
<dbReference type="SMART" id="SM01097">
    <property type="entry name" value="CPSase_sm_chain"/>
    <property type="match status" value="1"/>
</dbReference>
<keyword evidence="8 11" id="KW-0665">Pyrimidine biosynthesis</keyword>
<feature type="active site" description="Nucleophile" evidence="11">
    <location>
        <position position="277"/>
    </location>
</feature>
<dbReference type="PANTHER" id="PTHR43418">
    <property type="entry name" value="MULTIFUNCTIONAL TRYPTOPHAN BIOSYNTHESIS PROTEIN-RELATED"/>
    <property type="match status" value="1"/>
</dbReference>
<evidence type="ECO:0000256" key="3">
    <source>
        <dbReference type="ARBA" id="ARBA00007800"/>
    </source>
</evidence>
<dbReference type="NCBIfam" id="NF009475">
    <property type="entry name" value="PRK12838.1"/>
    <property type="match status" value="1"/>
</dbReference>
<dbReference type="STRING" id="1850250.LPB142_12840"/>
<dbReference type="GO" id="GO:0005524">
    <property type="term" value="F:ATP binding"/>
    <property type="evidence" value="ECO:0007669"/>
    <property type="project" value="UniProtKB-UniRule"/>
</dbReference>
<comment type="catalytic activity">
    <reaction evidence="10 11">
        <text>L-glutamine + H2O = L-glutamate + NH4(+)</text>
        <dbReference type="Rhea" id="RHEA:15889"/>
        <dbReference type="ChEBI" id="CHEBI:15377"/>
        <dbReference type="ChEBI" id="CHEBI:28938"/>
        <dbReference type="ChEBI" id="CHEBI:29985"/>
        <dbReference type="ChEBI" id="CHEBI:58359"/>
    </reaction>
</comment>
<feature type="binding site" evidence="11">
    <location>
        <position position="281"/>
    </location>
    <ligand>
        <name>L-glutamine</name>
        <dbReference type="ChEBI" id="CHEBI:58359"/>
    </ligand>
</feature>
<evidence type="ECO:0000256" key="11">
    <source>
        <dbReference type="HAMAP-Rule" id="MF_01209"/>
    </source>
</evidence>